<dbReference type="GeneID" id="23846828"/>
<dbReference type="Gene3D" id="3.40.630.30">
    <property type="match status" value="1"/>
</dbReference>
<evidence type="ECO:0000256" key="2">
    <source>
        <dbReference type="ARBA" id="ARBA00023315"/>
    </source>
</evidence>
<evidence type="ECO:0000256" key="1">
    <source>
        <dbReference type="ARBA" id="ARBA00022679"/>
    </source>
</evidence>
<feature type="domain" description="N-acetyltransferase" evidence="3">
    <location>
        <begin position="1"/>
        <end position="157"/>
    </location>
</feature>
<dbReference type="CDD" id="cd04301">
    <property type="entry name" value="NAT_SF"/>
    <property type="match status" value="1"/>
</dbReference>
<protein>
    <submittedName>
        <fullName evidence="4">Acetyltransferase (GNAT) domain-containing protein</fullName>
    </submittedName>
</protein>
<evidence type="ECO:0000313" key="5">
    <source>
        <dbReference type="Proteomes" id="UP000183569"/>
    </source>
</evidence>
<dbReference type="GO" id="GO:0016747">
    <property type="term" value="F:acyltransferase activity, transferring groups other than amino-acyl groups"/>
    <property type="evidence" value="ECO:0007669"/>
    <property type="project" value="InterPro"/>
</dbReference>
<reference evidence="4 5" key="1">
    <citation type="submission" date="2016-10" db="EMBL/GenBank/DDBJ databases">
        <authorList>
            <person name="Varghese N."/>
            <person name="Submissions S."/>
        </authorList>
    </citation>
    <scope>NUCLEOTIDE SEQUENCE [LARGE SCALE GENOMIC DNA]</scope>
    <source>
        <strain evidence="4 5">CGMCC 1.12102</strain>
    </source>
</reference>
<comment type="caution">
    <text evidence="4">The sequence shown here is derived from an EMBL/GenBank/DDBJ whole genome shotgun (WGS) entry which is preliminary data.</text>
</comment>
<dbReference type="InterPro" id="IPR016181">
    <property type="entry name" value="Acyl_CoA_acyltransferase"/>
</dbReference>
<name>A0A1G4X8N8_9ENTR</name>
<dbReference type="RefSeq" id="WP_017456787.1">
    <property type="nucleotide sequence ID" value="NZ_CP016337.1"/>
</dbReference>
<dbReference type="Proteomes" id="UP000183569">
    <property type="component" value="Unassembled WGS sequence"/>
</dbReference>
<dbReference type="InterPro" id="IPR000182">
    <property type="entry name" value="GNAT_dom"/>
</dbReference>
<accession>A0A1G4X8N8</accession>
<gene>
    <name evidence="4" type="ORF">SAMN02927897_00036</name>
</gene>
<proteinExistence type="predicted"/>
<dbReference type="EMBL" id="FMUI01000002">
    <property type="protein sequence ID" value="SCX37569.1"/>
    <property type="molecule type" value="Genomic_DNA"/>
</dbReference>
<dbReference type="InterPro" id="IPR050832">
    <property type="entry name" value="Bact_Acetyltransf"/>
</dbReference>
<dbReference type="PROSITE" id="PS51186">
    <property type="entry name" value="GNAT"/>
    <property type="match status" value="1"/>
</dbReference>
<keyword evidence="2" id="KW-0012">Acyltransferase</keyword>
<organism evidence="4 5">
    <name type="scientific">Kosakonia sacchari</name>
    <dbReference type="NCBI Taxonomy" id="1158459"/>
    <lineage>
        <taxon>Bacteria</taxon>
        <taxon>Pseudomonadati</taxon>
        <taxon>Pseudomonadota</taxon>
        <taxon>Gammaproteobacteria</taxon>
        <taxon>Enterobacterales</taxon>
        <taxon>Enterobacteriaceae</taxon>
        <taxon>Kosakonia</taxon>
    </lineage>
</organism>
<dbReference type="PANTHER" id="PTHR43877:SF2">
    <property type="entry name" value="AMINOALKYLPHOSPHONATE N-ACETYLTRANSFERASE-RELATED"/>
    <property type="match status" value="1"/>
</dbReference>
<dbReference type="PANTHER" id="PTHR43877">
    <property type="entry name" value="AMINOALKYLPHOSPHONATE N-ACETYLTRANSFERASE-RELATED-RELATED"/>
    <property type="match status" value="1"/>
</dbReference>
<dbReference type="Pfam" id="PF13673">
    <property type="entry name" value="Acetyltransf_10"/>
    <property type="match status" value="1"/>
</dbReference>
<sequence length="160" mass="18022">MTIRRARPDEAEVIWQIRNQAIRHGCKGVYEDKVIAAWTPDKMPDSQRTMITNNPFYVATTANDQPVATGFLDVTHASVEAIFTLPEWEGKGLATQIIEAIKQEATKRGLVRLTLASTPNACTFYQKLGFVILRESLYPSALARADLRCIEMEYNFAVDK</sequence>
<dbReference type="AlphaFoldDB" id="A0A1G4X8N8"/>
<keyword evidence="1 4" id="KW-0808">Transferase</keyword>
<evidence type="ECO:0000259" key="3">
    <source>
        <dbReference type="PROSITE" id="PS51186"/>
    </source>
</evidence>
<evidence type="ECO:0000313" key="4">
    <source>
        <dbReference type="EMBL" id="SCX37569.1"/>
    </source>
</evidence>
<dbReference type="SUPFAM" id="SSF55729">
    <property type="entry name" value="Acyl-CoA N-acyltransferases (Nat)"/>
    <property type="match status" value="1"/>
</dbReference>